<feature type="region of interest" description="Disordered" evidence="2">
    <location>
        <begin position="416"/>
        <end position="438"/>
    </location>
</feature>
<organism evidence="4 5">
    <name type="scientific">Panagrellus redivivus</name>
    <name type="common">Microworm</name>
    <dbReference type="NCBI Taxonomy" id="6233"/>
    <lineage>
        <taxon>Eukaryota</taxon>
        <taxon>Metazoa</taxon>
        <taxon>Ecdysozoa</taxon>
        <taxon>Nematoda</taxon>
        <taxon>Chromadorea</taxon>
        <taxon>Rhabditida</taxon>
        <taxon>Tylenchina</taxon>
        <taxon>Panagrolaimomorpha</taxon>
        <taxon>Panagrolaimoidea</taxon>
        <taxon>Panagrolaimidae</taxon>
        <taxon>Panagrellus</taxon>
    </lineage>
</organism>
<keyword evidence="1" id="KW-0175">Coiled coil</keyword>
<dbReference type="Proteomes" id="UP000492821">
    <property type="component" value="Unassembled WGS sequence"/>
</dbReference>
<keyword evidence="4" id="KW-1185">Reference proteome</keyword>
<dbReference type="WBParaSite" id="Pan_g14444.t3">
    <property type="protein sequence ID" value="Pan_g14444.t3"/>
    <property type="gene ID" value="Pan_g14444"/>
</dbReference>
<accession>A0A7E4UZF5</accession>
<protein>
    <submittedName>
        <fullName evidence="5">PCM1_C domain-containing protein</fullName>
    </submittedName>
</protein>
<proteinExistence type="predicted"/>
<sequence>MGKSKKDVTAEAKPKPDIAAAEAAVDEEMQTVQKNIDIQSRSLQHLKTIRTGKTKILEILRQSGDTLDKKMLEALHERFNDFVRQEAEILVILKTVTGFDSGTAAPATLEKAPQPAPNAVDAAKTSADVRELVLQIAETNARLAEAEKRNVKLEKEAASKSLQGTTDERDSLRKQIRDIQEENVQKKQAVLKLLSVLRENPNLLKKQEAQEEKVTTAVLEAASSTPGTSTEYDEIVRHLDSIKQRRTRMTAIRERLTQTQMDDTYQAALKRLEALSTIRQTLEEATTSPEEAASTPSGEAGKPTSSTTSVQLVREATDENDELLDEVRREFISTLGSTAPAQPRPSCNKLTHSPASSCTSCDKILPRLTAIEDQLATQGHRLTMLVDQINLLVSVLSGGVSGYVEPVHLPVTKAYNHHHHQTSPAPTPEHSLPGATPETMHALSGILSDLAAGNASSNASFDSVLRDVMSEGDQKVDGLDEEAKKAVALSQLNSARGKFEKQRTLERIQNFASSGGTSFEITGEDVASSVEKDICLIIEHVVPWLNKHDDEVITPELATEYARQLFIASRSFICHFRLRRLVVNQSNRVCFPEGLNSDLFITQLATIIDDTIMQFSGNTFKSTHHLIIPEISEILYNELAFFKLIHNLDNFNVIEEA</sequence>
<dbReference type="InterPro" id="IPR031446">
    <property type="entry name" value="PCM1_C"/>
</dbReference>
<evidence type="ECO:0000313" key="5">
    <source>
        <dbReference type="WBParaSite" id="Pan_g14444.t3"/>
    </source>
</evidence>
<evidence type="ECO:0000256" key="1">
    <source>
        <dbReference type="SAM" id="Coils"/>
    </source>
</evidence>
<feature type="region of interest" description="Disordered" evidence="2">
    <location>
        <begin position="282"/>
        <end position="310"/>
    </location>
</feature>
<evidence type="ECO:0000313" key="4">
    <source>
        <dbReference type="Proteomes" id="UP000492821"/>
    </source>
</evidence>
<feature type="compositionally biased region" description="Low complexity" evidence="2">
    <location>
        <begin position="283"/>
        <end position="297"/>
    </location>
</feature>
<reference evidence="5" key="2">
    <citation type="submission" date="2020-10" db="UniProtKB">
        <authorList>
            <consortium name="WormBaseParasite"/>
        </authorList>
    </citation>
    <scope>IDENTIFICATION</scope>
</reference>
<dbReference type="Pfam" id="PF15717">
    <property type="entry name" value="PCM1_C"/>
    <property type="match status" value="1"/>
</dbReference>
<feature type="coiled-coil region" evidence="1">
    <location>
        <begin position="129"/>
        <end position="189"/>
    </location>
</feature>
<name>A0A7E4UZF5_PANRE</name>
<reference evidence="4" key="1">
    <citation type="journal article" date="2013" name="Genetics">
        <title>The draft genome and transcriptome of Panagrellus redivivus are shaped by the harsh demands of a free-living lifestyle.</title>
        <authorList>
            <person name="Srinivasan J."/>
            <person name="Dillman A.R."/>
            <person name="Macchietto M.G."/>
            <person name="Heikkinen L."/>
            <person name="Lakso M."/>
            <person name="Fracchia K.M."/>
            <person name="Antoshechkin I."/>
            <person name="Mortazavi A."/>
            <person name="Wong G."/>
            <person name="Sternberg P.W."/>
        </authorList>
    </citation>
    <scope>NUCLEOTIDE SEQUENCE [LARGE SCALE GENOMIC DNA]</scope>
    <source>
        <strain evidence="4">MT8872</strain>
    </source>
</reference>
<evidence type="ECO:0000256" key="2">
    <source>
        <dbReference type="SAM" id="MobiDB-lite"/>
    </source>
</evidence>
<feature type="domain" description="Pericentriolar material 1 protein C-terminal" evidence="3">
    <location>
        <begin position="531"/>
        <end position="652"/>
    </location>
</feature>
<dbReference type="AlphaFoldDB" id="A0A7E4UZF5"/>
<evidence type="ECO:0000259" key="3">
    <source>
        <dbReference type="Pfam" id="PF15717"/>
    </source>
</evidence>